<feature type="signal peptide" evidence="2">
    <location>
        <begin position="1"/>
        <end position="21"/>
    </location>
</feature>
<dbReference type="EMBL" id="RHPO01000010">
    <property type="protein sequence ID" value="RRT92172.1"/>
    <property type="molecule type" value="Genomic_DNA"/>
</dbReference>
<comment type="caution">
    <text evidence="4">The sequence shown here is derived from an EMBL/GenBank/DDBJ whole genome shotgun (WGS) entry which is preliminary data.</text>
</comment>
<keyword evidence="1 2" id="KW-0732">Signal</keyword>
<feature type="chain" id="PRO_5018586702" evidence="2">
    <location>
        <begin position="22"/>
        <end position="773"/>
    </location>
</feature>
<dbReference type="InterPro" id="IPR024079">
    <property type="entry name" value="MetalloPept_cat_dom_sf"/>
</dbReference>
<evidence type="ECO:0000256" key="1">
    <source>
        <dbReference type="ARBA" id="ARBA00022729"/>
    </source>
</evidence>
<dbReference type="Proteomes" id="UP000267844">
    <property type="component" value="Unassembled WGS sequence"/>
</dbReference>
<proteinExistence type="predicted"/>
<dbReference type="InterPro" id="IPR001590">
    <property type="entry name" value="Peptidase_M12B"/>
</dbReference>
<dbReference type="AlphaFoldDB" id="A0A3R8TX38"/>
<dbReference type="Gene3D" id="3.40.390.10">
    <property type="entry name" value="Collagenase (Catalytic Domain)"/>
    <property type="match status" value="1"/>
</dbReference>
<dbReference type="Gene3D" id="2.60.40.3080">
    <property type="match status" value="1"/>
</dbReference>
<dbReference type="GO" id="GO:0004222">
    <property type="term" value="F:metalloendopeptidase activity"/>
    <property type="evidence" value="ECO:0007669"/>
    <property type="project" value="InterPro"/>
</dbReference>
<dbReference type="Pfam" id="PF18962">
    <property type="entry name" value="Por_Secre_tail"/>
    <property type="match status" value="1"/>
</dbReference>
<reference evidence="4 5" key="1">
    <citation type="submission" date="2018-10" db="EMBL/GenBank/DDBJ databases">
        <title>Transmission dynamics of multidrug resistant bacteria on intensive care unit surfaces.</title>
        <authorList>
            <person name="D'Souza A.W."/>
            <person name="Potter R.F."/>
            <person name="Wallace M."/>
            <person name="Shupe A."/>
            <person name="Patel S."/>
            <person name="Sun S."/>
            <person name="Gul D."/>
            <person name="Kwon J.H."/>
            <person name="Andleeb S."/>
            <person name="Burnham C.-A.D."/>
            <person name="Dantas G."/>
        </authorList>
    </citation>
    <scope>NUCLEOTIDE SEQUENCE [LARGE SCALE GENOMIC DNA]</scope>
    <source>
        <strain evidence="4 5">WF_348</strain>
    </source>
</reference>
<dbReference type="InterPro" id="IPR026444">
    <property type="entry name" value="Secre_tail"/>
</dbReference>
<evidence type="ECO:0000256" key="2">
    <source>
        <dbReference type="SAM" id="SignalP"/>
    </source>
</evidence>
<dbReference type="Pfam" id="PF13583">
    <property type="entry name" value="Reprolysin_4"/>
    <property type="match status" value="1"/>
</dbReference>
<protein>
    <submittedName>
        <fullName evidence="4">T9SS C-terminal target domain-containing protein</fullName>
    </submittedName>
</protein>
<feature type="domain" description="Peptidase M12B" evidence="3">
    <location>
        <begin position="306"/>
        <end position="423"/>
    </location>
</feature>
<dbReference type="PROSITE" id="PS50215">
    <property type="entry name" value="ADAM_MEPRO"/>
    <property type="match status" value="1"/>
</dbReference>
<accession>A0A3R8TX38</accession>
<dbReference type="GO" id="GO:0006508">
    <property type="term" value="P:proteolysis"/>
    <property type="evidence" value="ECO:0007669"/>
    <property type="project" value="InterPro"/>
</dbReference>
<sequence>MEKYTSKYLLICLAFSTNLFAQQNFWKTTNAKGNISKEQLNPRAHIPTKSVKLDLAYDNLVNYLNNTNQQNFLLKFPTENGKFNTYRIVETSNLSPELQTKYPDIKSFSGYNTNDLTEKINFSLSPQFGLYGLVSNGNKTVLIDAYTKNKASYIVYDKKDLVNTNSFKCATEPSESALGIDNLNFETIKQSSRTATQNGSLRKFRLAITTTTEYSDFVIKQANLSSGTEAQKKASILAAVNLSLTRINGVLKNDVGVFLELIPNTDQLFFIDSDSFQDPNINSNSAANYNLEENITVTNNVIGVANYDIGHLFFQVNDDNNSNGLANTPAVCNDRAKAGGVTGTIVPIGDAFDIDYTAHEIGHQLGAYHTQNNNCNRTLNSSVEPGSGSTIMAYTGICSPNVQNQSDAYFHTKSLEEMAKVLNYVNCGQFVTTTNAAPIIASNLKTKYNIPISTAFALETLATDSNNDQLTYSWEQMNPEVSETSIKSLPPISSNSQGPNFRSFSPQKVGIRYFPRLEKIISNELVFQTNLYLSNVSNYDKNNWEVIPSVPRTMNFSVTVRDNNSEVGLTARQNVQLNFLNFGPFKVTSQSIAENWKQDNTATITWNVAGTDANGIDTQNVKILLSVDGGKTFDYVLAESVPNNGSYTFTVPAGLGITNKARIMIKAIDNVFLAVNSTDFSIESSLTTNDIKGKDLGTISPNPSNGIINLDFTNSFTTGKITVTDLAGRTVYSNKLNSSKSQQVNLSSLSNGVYIVSIEAGNEQFTKKVIIKK</sequence>
<name>A0A3R8TX38_9FLAO</name>
<dbReference type="SUPFAM" id="SSF55486">
    <property type="entry name" value="Metalloproteases ('zincins'), catalytic domain"/>
    <property type="match status" value="1"/>
</dbReference>
<dbReference type="NCBIfam" id="TIGR04183">
    <property type="entry name" value="Por_Secre_tail"/>
    <property type="match status" value="1"/>
</dbReference>
<dbReference type="RefSeq" id="WP_125349628.1">
    <property type="nucleotide sequence ID" value="NZ_JAAGKM010000012.1"/>
</dbReference>
<evidence type="ECO:0000313" key="5">
    <source>
        <dbReference type="Proteomes" id="UP000267844"/>
    </source>
</evidence>
<evidence type="ECO:0000259" key="3">
    <source>
        <dbReference type="PROSITE" id="PS50215"/>
    </source>
</evidence>
<organism evidence="4 5">
    <name type="scientific">Empedobacter falsenii</name>
    <dbReference type="NCBI Taxonomy" id="343874"/>
    <lineage>
        <taxon>Bacteria</taxon>
        <taxon>Pseudomonadati</taxon>
        <taxon>Bacteroidota</taxon>
        <taxon>Flavobacteriia</taxon>
        <taxon>Flavobacteriales</taxon>
        <taxon>Weeksellaceae</taxon>
        <taxon>Empedobacter</taxon>
    </lineage>
</organism>
<gene>
    <name evidence="4" type="ORF">EGI89_06725</name>
</gene>
<evidence type="ECO:0000313" key="4">
    <source>
        <dbReference type="EMBL" id="RRT92172.1"/>
    </source>
</evidence>